<dbReference type="SMART" id="SM00355">
    <property type="entry name" value="ZnF_C2H2"/>
    <property type="match status" value="3"/>
</dbReference>
<feature type="compositionally biased region" description="Polar residues" evidence="7">
    <location>
        <begin position="115"/>
        <end position="133"/>
    </location>
</feature>
<feature type="region of interest" description="Disordered" evidence="7">
    <location>
        <begin position="1"/>
        <end position="27"/>
    </location>
</feature>
<keyword evidence="2" id="KW-0677">Repeat</keyword>
<dbReference type="GO" id="GO:0000981">
    <property type="term" value="F:DNA-binding transcription factor activity, RNA polymerase II-specific"/>
    <property type="evidence" value="ECO:0007669"/>
    <property type="project" value="TreeGrafter"/>
</dbReference>
<protein>
    <recommendedName>
        <fullName evidence="5">C2H2 type master regulator of conidiophore development brlA</fullName>
    </recommendedName>
</protein>
<evidence type="ECO:0000256" key="7">
    <source>
        <dbReference type="SAM" id="MobiDB-lite"/>
    </source>
</evidence>
<dbReference type="GO" id="GO:0000785">
    <property type="term" value="C:chromatin"/>
    <property type="evidence" value="ECO:0007669"/>
    <property type="project" value="TreeGrafter"/>
</dbReference>
<reference evidence="9 10" key="1">
    <citation type="journal article" date="2016" name="Nat. Commun.">
        <title>Ectomycorrhizal ecology is imprinted in the genome of the dominant symbiotic fungus Cenococcum geophilum.</title>
        <authorList>
            <consortium name="DOE Joint Genome Institute"/>
            <person name="Peter M."/>
            <person name="Kohler A."/>
            <person name="Ohm R.A."/>
            <person name="Kuo A."/>
            <person name="Krutzmann J."/>
            <person name="Morin E."/>
            <person name="Arend M."/>
            <person name="Barry K.W."/>
            <person name="Binder M."/>
            <person name="Choi C."/>
            <person name="Clum A."/>
            <person name="Copeland A."/>
            <person name="Grisel N."/>
            <person name="Haridas S."/>
            <person name="Kipfer T."/>
            <person name="LaButti K."/>
            <person name="Lindquist E."/>
            <person name="Lipzen A."/>
            <person name="Maire R."/>
            <person name="Meier B."/>
            <person name="Mihaltcheva S."/>
            <person name="Molinier V."/>
            <person name="Murat C."/>
            <person name="Poggeler S."/>
            <person name="Quandt C.A."/>
            <person name="Sperisen C."/>
            <person name="Tritt A."/>
            <person name="Tisserant E."/>
            <person name="Crous P.W."/>
            <person name="Henrissat B."/>
            <person name="Nehls U."/>
            <person name="Egli S."/>
            <person name="Spatafora J.W."/>
            <person name="Grigoriev I.V."/>
            <person name="Martin F.M."/>
        </authorList>
    </citation>
    <scope>NUCLEOTIDE SEQUENCE [LARGE SCALE GENOMIC DNA]</scope>
    <source>
        <strain evidence="9 10">CBS 459.81</strain>
    </source>
</reference>
<feature type="region of interest" description="Disordered" evidence="7">
    <location>
        <begin position="228"/>
        <end position="251"/>
    </location>
</feature>
<keyword evidence="3 6" id="KW-0863">Zinc-finger</keyword>
<dbReference type="AlphaFoldDB" id="A0A8E2E3I4"/>
<proteinExistence type="predicted"/>
<feature type="compositionally biased region" description="Polar residues" evidence="7">
    <location>
        <begin position="380"/>
        <end position="394"/>
    </location>
</feature>
<sequence>MSPFQRTMKHSALGQSPTYPSPARSDSDAVGYPDGLGLYNYSISYSAAGVQCNTALYPPSPQPTETWSGHITTGTSPLMTDAHADSWPTGLYDPPVSRSPWNPPYSFATPGLVGSRNSPGPLSDNAFSHRSSVSSSNDASIYSRADSEAAFGGKIKLEGPHEWLTDEDSSPNRVLQHQSLTVSPERLSTNTFPYAYGYGSPNLAKIESPIGEIARFETKGQGSSAIIERRRSSNKKEHSRGSIHRTRIRRNPTTIENANFSCDICGKLFQRSYNHKSHMEIHDPSRSYPNHCPYQGCSKKFVRRTDLLRHEQSVHIKAKNHKCSACDSHFARKDTLRRHEEDGCPKRHEIRNHSLPTRIALQKAPGRSDAQSLRPAGRTTAGSRSPSSPLTQLTPLFKDGGFPTSPTGY</sequence>
<dbReference type="PROSITE" id="PS00028">
    <property type="entry name" value="ZINC_FINGER_C2H2_1"/>
    <property type="match status" value="2"/>
</dbReference>
<feature type="region of interest" description="Disordered" evidence="7">
    <location>
        <begin position="112"/>
        <end position="133"/>
    </location>
</feature>
<accession>A0A8E2E3I4</accession>
<dbReference type="PANTHER" id="PTHR14003:SF19">
    <property type="entry name" value="YY2 TRANSCRIPTION FACTOR"/>
    <property type="match status" value="1"/>
</dbReference>
<name>A0A8E2E3I4_9PEZI</name>
<evidence type="ECO:0000256" key="6">
    <source>
        <dbReference type="PROSITE-ProRule" id="PRU00042"/>
    </source>
</evidence>
<evidence type="ECO:0000313" key="9">
    <source>
        <dbReference type="EMBL" id="OCK76613.1"/>
    </source>
</evidence>
<feature type="domain" description="C2H2-type" evidence="8">
    <location>
        <begin position="321"/>
        <end position="348"/>
    </location>
</feature>
<keyword evidence="4" id="KW-0862">Zinc</keyword>
<evidence type="ECO:0000259" key="8">
    <source>
        <dbReference type="PROSITE" id="PS50157"/>
    </source>
</evidence>
<organism evidence="9 10">
    <name type="scientific">Lepidopterella palustris CBS 459.81</name>
    <dbReference type="NCBI Taxonomy" id="1314670"/>
    <lineage>
        <taxon>Eukaryota</taxon>
        <taxon>Fungi</taxon>
        <taxon>Dikarya</taxon>
        <taxon>Ascomycota</taxon>
        <taxon>Pezizomycotina</taxon>
        <taxon>Dothideomycetes</taxon>
        <taxon>Pleosporomycetidae</taxon>
        <taxon>Mytilinidiales</taxon>
        <taxon>Argynnaceae</taxon>
        <taxon>Lepidopterella</taxon>
    </lineage>
</organism>
<dbReference type="GO" id="GO:0000978">
    <property type="term" value="F:RNA polymerase II cis-regulatory region sequence-specific DNA binding"/>
    <property type="evidence" value="ECO:0007669"/>
    <property type="project" value="TreeGrafter"/>
</dbReference>
<dbReference type="EMBL" id="KV745195">
    <property type="protein sequence ID" value="OCK76613.1"/>
    <property type="molecule type" value="Genomic_DNA"/>
</dbReference>
<dbReference type="GO" id="GO:0008270">
    <property type="term" value="F:zinc ion binding"/>
    <property type="evidence" value="ECO:0007669"/>
    <property type="project" value="UniProtKB-KW"/>
</dbReference>
<dbReference type="Proteomes" id="UP000250266">
    <property type="component" value="Unassembled WGS sequence"/>
</dbReference>
<dbReference type="Gene3D" id="3.30.160.60">
    <property type="entry name" value="Classic Zinc Finger"/>
    <property type="match status" value="2"/>
</dbReference>
<evidence type="ECO:0000313" key="10">
    <source>
        <dbReference type="Proteomes" id="UP000250266"/>
    </source>
</evidence>
<feature type="compositionally biased region" description="Basic and acidic residues" evidence="7">
    <location>
        <begin position="228"/>
        <end position="240"/>
    </location>
</feature>
<keyword evidence="10" id="KW-1185">Reference proteome</keyword>
<evidence type="ECO:0000256" key="5">
    <source>
        <dbReference type="ARBA" id="ARBA00044085"/>
    </source>
</evidence>
<dbReference type="InterPro" id="IPR013087">
    <property type="entry name" value="Znf_C2H2_type"/>
</dbReference>
<dbReference type="PROSITE" id="PS50157">
    <property type="entry name" value="ZINC_FINGER_C2H2_2"/>
    <property type="match status" value="3"/>
</dbReference>
<evidence type="ECO:0000256" key="3">
    <source>
        <dbReference type="ARBA" id="ARBA00022771"/>
    </source>
</evidence>
<dbReference type="SUPFAM" id="SSF57667">
    <property type="entry name" value="beta-beta-alpha zinc fingers"/>
    <property type="match status" value="2"/>
</dbReference>
<feature type="compositionally biased region" description="Basic residues" evidence="7">
    <location>
        <begin position="241"/>
        <end position="250"/>
    </location>
</feature>
<evidence type="ECO:0000256" key="4">
    <source>
        <dbReference type="ARBA" id="ARBA00022833"/>
    </source>
</evidence>
<keyword evidence="1" id="KW-0479">Metal-binding</keyword>
<gene>
    <name evidence="9" type="ORF">K432DRAFT_385313</name>
</gene>
<evidence type="ECO:0000256" key="1">
    <source>
        <dbReference type="ARBA" id="ARBA00022723"/>
    </source>
</evidence>
<dbReference type="GO" id="GO:0005667">
    <property type="term" value="C:transcription regulator complex"/>
    <property type="evidence" value="ECO:0007669"/>
    <property type="project" value="TreeGrafter"/>
</dbReference>
<evidence type="ECO:0000256" key="2">
    <source>
        <dbReference type="ARBA" id="ARBA00022737"/>
    </source>
</evidence>
<dbReference type="PANTHER" id="PTHR14003">
    <property type="entry name" value="TRANSCRIPTIONAL REPRESSOR PROTEIN YY"/>
    <property type="match status" value="1"/>
</dbReference>
<feature type="domain" description="C2H2-type" evidence="8">
    <location>
        <begin position="290"/>
        <end position="320"/>
    </location>
</feature>
<dbReference type="InterPro" id="IPR036236">
    <property type="entry name" value="Znf_C2H2_sf"/>
</dbReference>
<dbReference type="OrthoDB" id="6910977at2759"/>
<feature type="region of interest" description="Disordered" evidence="7">
    <location>
        <begin position="339"/>
        <end position="409"/>
    </location>
</feature>
<feature type="domain" description="C2H2-type" evidence="8">
    <location>
        <begin position="260"/>
        <end position="287"/>
    </location>
</feature>